<name>A0A0S2HX62_9BACT</name>
<evidence type="ECO:0000313" key="2">
    <source>
        <dbReference type="EMBL" id="ALO14650.1"/>
    </source>
</evidence>
<dbReference type="AlphaFoldDB" id="A0A0S2HX62"/>
<organism evidence="2 3">
    <name type="scientific">Salinivirga cyanobacteriivorans</name>
    <dbReference type="NCBI Taxonomy" id="1307839"/>
    <lineage>
        <taxon>Bacteria</taxon>
        <taxon>Pseudomonadati</taxon>
        <taxon>Bacteroidota</taxon>
        <taxon>Bacteroidia</taxon>
        <taxon>Bacteroidales</taxon>
        <taxon>Salinivirgaceae</taxon>
        <taxon>Salinivirga</taxon>
    </lineage>
</organism>
<protein>
    <submittedName>
        <fullName evidence="2">Uncharacterized protein</fullName>
    </submittedName>
</protein>
<accession>A0A0S2HX62</accession>
<proteinExistence type="predicted"/>
<gene>
    <name evidence="2" type="ORF">L21SP5_00983</name>
</gene>
<dbReference type="KEGG" id="blq:L21SP5_00983"/>
<keyword evidence="1" id="KW-1133">Transmembrane helix</keyword>
<reference evidence="2 3" key="1">
    <citation type="submission" date="2015-11" db="EMBL/GenBank/DDBJ databases">
        <title>Description and complete genome sequence of a novel strain predominating in hypersaline microbial mats and representing a new family of the Bacteriodetes phylum.</title>
        <authorList>
            <person name="Spring S."/>
            <person name="Bunk B."/>
            <person name="Sproer C."/>
            <person name="Klenk H.-P."/>
        </authorList>
    </citation>
    <scope>NUCLEOTIDE SEQUENCE [LARGE SCALE GENOMIC DNA]</scope>
    <source>
        <strain evidence="2 3">L21-Spi-D4</strain>
    </source>
</reference>
<sequence length="142" mass="16267">MLGTQALARFPYFLAALTGSSDAMNRFGDYILYQVMDKGEPVVLGSETILTAIMLIVFIILMTIWLVFFLVWFCRFFSDQRLSSFILFWRKSSKEIHRCAYQNNAFKLWSALIVLVKSGKPVNLFNAFDALAMRSAPCPFII</sequence>
<keyword evidence="1" id="KW-0812">Transmembrane</keyword>
<dbReference type="EMBL" id="CP013118">
    <property type="protein sequence ID" value="ALO14650.1"/>
    <property type="molecule type" value="Genomic_DNA"/>
</dbReference>
<feature type="transmembrane region" description="Helical" evidence="1">
    <location>
        <begin position="49"/>
        <end position="74"/>
    </location>
</feature>
<evidence type="ECO:0000313" key="3">
    <source>
        <dbReference type="Proteomes" id="UP000064893"/>
    </source>
</evidence>
<dbReference type="Proteomes" id="UP000064893">
    <property type="component" value="Chromosome"/>
</dbReference>
<evidence type="ECO:0000256" key="1">
    <source>
        <dbReference type="SAM" id="Phobius"/>
    </source>
</evidence>
<keyword evidence="1" id="KW-0472">Membrane</keyword>
<keyword evidence="3" id="KW-1185">Reference proteome</keyword>